<dbReference type="OMA" id="MCGSKAM"/>
<comment type="similarity">
    <text evidence="5">Belongs to the ROH1 family.</text>
</comment>
<comment type="caution">
    <text evidence="6">The sequence shown here is derived from an EMBL/GenBank/DDBJ whole genome shotgun (WGS) entry which is preliminary data.</text>
</comment>
<dbReference type="Proteomes" id="UP000187609">
    <property type="component" value="Unassembled WGS sequence"/>
</dbReference>
<evidence type="ECO:0000313" key="6">
    <source>
        <dbReference type="EMBL" id="OIT01985.1"/>
    </source>
</evidence>
<dbReference type="Pfam" id="PF05633">
    <property type="entry name" value="ROH1-like"/>
    <property type="match status" value="1"/>
</dbReference>
<proteinExistence type="inferred from homology"/>
<sequence>MRPSRILRSLSSRLLNSSVVVPLPIQSTFNQRLTKNLNTLQSLEAPCINTTNFLFHLLDVSTATQDLAQESLRNVSLQDSDREIVEEYLEGNATLMDACNSLLDKVDNIGKYVELVRISIHSLECCKFDQPINPMALARAKQGLISCESFERKCKEIMTKSNSGLKKLSVKFAQCMTSSQITGTRKQRYFVSDVEEILSGSSVVTTMLCDIVSVALSFKSKHKLNTTQSGSTASSSSAWLHPLHELQMKIKEEKEKNNGDNVLFSEFQRIFRLTQSLTQKLKTQNQNDVIMMVAELKRSCEEVDEGLKSFEGKIKELHRFLISIRMSLLRTLSSLA</sequence>
<evidence type="ECO:0000256" key="5">
    <source>
        <dbReference type="ARBA" id="ARBA00035114"/>
    </source>
</evidence>
<protein>
    <submittedName>
        <fullName evidence="6">Uncharacterized protein</fullName>
    </submittedName>
</protein>
<dbReference type="PANTHER" id="PTHR31509">
    <property type="entry name" value="BPS1-LIKE PROTEIN"/>
    <property type="match status" value="1"/>
</dbReference>
<gene>
    <name evidence="6" type="ORF">A4A49_20748</name>
</gene>
<comment type="subcellular location">
    <subcellularLocation>
        <location evidence="1">Membrane</location>
        <topology evidence="1">Single-pass membrane protein</topology>
    </subcellularLocation>
</comment>
<evidence type="ECO:0000256" key="1">
    <source>
        <dbReference type="ARBA" id="ARBA00004167"/>
    </source>
</evidence>
<keyword evidence="2" id="KW-0812">Transmembrane</keyword>
<dbReference type="EMBL" id="MJEQ01037188">
    <property type="protein sequence ID" value="OIT01985.1"/>
    <property type="molecule type" value="Genomic_DNA"/>
</dbReference>
<evidence type="ECO:0000256" key="2">
    <source>
        <dbReference type="ARBA" id="ARBA00022692"/>
    </source>
</evidence>
<keyword evidence="7" id="KW-1185">Reference proteome</keyword>
<keyword evidence="3" id="KW-1133">Transmembrane helix</keyword>
<dbReference type="InterPro" id="IPR008511">
    <property type="entry name" value="ROH1-like"/>
</dbReference>
<accession>A0A1J6J3W4</accession>
<dbReference type="AlphaFoldDB" id="A0A1J6J3W4"/>
<keyword evidence="4" id="KW-0472">Membrane</keyword>
<organism evidence="6 7">
    <name type="scientific">Nicotiana attenuata</name>
    <name type="common">Coyote tobacco</name>
    <dbReference type="NCBI Taxonomy" id="49451"/>
    <lineage>
        <taxon>Eukaryota</taxon>
        <taxon>Viridiplantae</taxon>
        <taxon>Streptophyta</taxon>
        <taxon>Embryophyta</taxon>
        <taxon>Tracheophyta</taxon>
        <taxon>Spermatophyta</taxon>
        <taxon>Magnoliopsida</taxon>
        <taxon>eudicotyledons</taxon>
        <taxon>Gunneridae</taxon>
        <taxon>Pentapetalae</taxon>
        <taxon>asterids</taxon>
        <taxon>lamiids</taxon>
        <taxon>Solanales</taxon>
        <taxon>Solanaceae</taxon>
        <taxon>Nicotianoideae</taxon>
        <taxon>Nicotianeae</taxon>
        <taxon>Nicotiana</taxon>
    </lineage>
</organism>
<dbReference type="GO" id="GO:0016020">
    <property type="term" value="C:membrane"/>
    <property type="evidence" value="ECO:0007669"/>
    <property type="project" value="UniProtKB-SubCell"/>
</dbReference>
<evidence type="ECO:0000313" key="7">
    <source>
        <dbReference type="Proteomes" id="UP000187609"/>
    </source>
</evidence>
<name>A0A1J6J3W4_NICAT</name>
<dbReference type="Gramene" id="OIT01985">
    <property type="protein sequence ID" value="OIT01985"/>
    <property type="gene ID" value="A4A49_20748"/>
</dbReference>
<evidence type="ECO:0000256" key="3">
    <source>
        <dbReference type="ARBA" id="ARBA00022989"/>
    </source>
</evidence>
<evidence type="ECO:0000256" key="4">
    <source>
        <dbReference type="ARBA" id="ARBA00023136"/>
    </source>
</evidence>
<reference evidence="6" key="1">
    <citation type="submission" date="2016-11" db="EMBL/GenBank/DDBJ databases">
        <title>The genome of Nicotiana attenuata.</title>
        <authorList>
            <person name="Xu S."/>
            <person name="Brockmoeller T."/>
            <person name="Gaquerel E."/>
            <person name="Navarro A."/>
            <person name="Kuhl H."/>
            <person name="Gase K."/>
            <person name="Ling Z."/>
            <person name="Zhou W."/>
            <person name="Kreitzer C."/>
            <person name="Stanke M."/>
            <person name="Tang H."/>
            <person name="Lyons E."/>
            <person name="Pandey P."/>
            <person name="Pandey S.P."/>
            <person name="Timmermann B."/>
            <person name="Baldwin I.T."/>
        </authorList>
    </citation>
    <scope>NUCLEOTIDE SEQUENCE [LARGE SCALE GENOMIC DNA]</scope>
    <source>
        <strain evidence="6">UT</strain>
    </source>
</reference>
<dbReference type="SMR" id="A0A1J6J3W4"/>